<feature type="transmembrane region" description="Helical" evidence="7">
    <location>
        <begin position="110"/>
        <end position="133"/>
    </location>
</feature>
<evidence type="ECO:0000256" key="6">
    <source>
        <dbReference type="ARBA" id="ARBA00023136"/>
    </source>
</evidence>
<dbReference type="InterPro" id="IPR011701">
    <property type="entry name" value="MFS"/>
</dbReference>
<name>A0A246IDC1_STEMA</name>
<dbReference type="GO" id="GO:0022857">
    <property type="term" value="F:transmembrane transporter activity"/>
    <property type="evidence" value="ECO:0007669"/>
    <property type="project" value="InterPro"/>
</dbReference>
<feature type="transmembrane region" description="Helical" evidence="7">
    <location>
        <begin position="205"/>
        <end position="222"/>
    </location>
</feature>
<evidence type="ECO:0000256" key="2">
    <source>
        <dbReference type="ARBA" id="ARBA00022448"/>
    </source>
</evidence>
<dbReference type="SUPFAM" id="SSF103473">
    <property type="entry name" value="MFS general substrate transporter"/>
    <property type="match status" value="1"/>
</dbReference>
<dbReference type="InterPro" id="IPR036259">
    <property type="entry name" value="MFS_trans_sf"/>
</dbReference>
<feature type="transmembrane region" description="Helical" evidence="7">
    <location>
        <begin position="272"/>
        <end position="296"/>
    </location>
</feature>
<dbReference type="EMBL" id="NIVX01000026">
    <property type="protein sequence ID" value="OWQ78018.1"/>
    <property type="molecule type" value="Genomic_DNA"/>
</dbReference>
<feature type="transmembrane region" description="Helical" evidence="7">
    <location>
        <begin position="176"/>
        <end position="193"/>
    </location>
</feature>
<sequence length="494" mass="50351">MNRQPPVSRELAPATPGLVLGVLATAQLTLVLDDSIANIALPLIQRDLGLSPSNLSWIINAYILAFGGLLLFGGRLGDVYGKRRVLRIGMALFALASLLAGLANDGVWLILARAGQGIGAALTAPSVLALIAANFSEGPPRNKALAVYGAMSGLGIVAGLIVGGVLTAAFGWRSVFFINVPIALAVWALSAHFTEPASCTGRLEVPSALLSMVAMVSLILAITRAGSSGLADPLGVGAMVLFAASALAFVMQQKRSAAPLVPLRLFTNRHRAGAYGAAVLLAFGPMGMLYVMTLYMQDVLGYGPLRTALHWLPFGAGILGGAAISSALATRFASHKLATTGASIGASGMASLAFINQDSSYALHLAPAMFVLAAGFVIAILALTQTAVIGVKGEDLGIASALLNSSQQIGVALGVAVVSAVAIARTTALLGQTGAVGLSKGDSGLASAIPEVLSGYRAGLSVGAVAVAFSAAVAWIVSRPRPRRRKNSSVETRK</sequence>
<reference evidence="9 10" key="1">
    <citation type="submission" date="2017-06" db="EMBL/GenBank/DDBJ databases">
        <authorList>
            <person name="Kim H.J."/>
            <person name="Triplett B.A."/>
        </authorList>
    </citation>
    <scope>NUCLEOTIDE SEQUENCE [LARGE SCALE GENOMIC DNA]</scope>
    <source>
        <strain evidence="9 10">594</strain>
    </source>
</reference>
<gene>
    <name evidence="9" type="ORF">CEE63_03140</name>
</gene>
<dbReference type="InterPro" id="IPR020846">
    <property type="entry name" value="MFS_dom"/>
</dbReference>
<dbReference type="Proteomes" id="UP000197090">
    <property type="component" value="Unassembled WGS sequence"/>
</dbReference>
<dbReference type="Gene3D" id="1.20.1720.10">
    <property type="entry name" value="Multidrug resistance protein D"/>
    <property type="match status" value="1"/>
</dbReference>
<feature type="transmembrane region" description="Helical" evidence="7">
    <location>
        <begin position="55"/>
        <end position="73"/>
    </location>
</feature>
<dbReference type="PROSITE" id="PS50850">
    <property type="entry name" value="MFS"/>
    <property type="match status" value="1"/>
</dbReference>
<evidence type="ECO:0000256" key="7">
    <source>
        <dbReference type="SAM" id="Phobius"/>
    </source>
</evidence>
<evidence type="ECO:0000256" key="3">
    <source>
        <dbReference type="ARBA" id="ARBA00022475"/>
    </source>
</evidence>
<evidence type="ECO:0000256" key="4">
    <source>
        <dbReference type="ARBA" id="ARBA00022692"/>
    </source>
</evidence>
<evidence type="ECO:0000256" key="5">
    <source>
        <dbReference type="ARBA" id="ARBA00022989"/>
    </source>
</evidence>
<evidence type="ECO:0000313" key="9">
    <source>
        <dbReference type="EMBL" id="OWQ78018.1"/>
    </source>
</evidence>
<feature type="transmembrane region" description="Helical" evidence="7">
    <location>
        <begin position="337"/>
        <end position="355"/>
    </location>
</feature>
<keyword evidence="4 7" id="KW-0812">Transmembrane</keyword>
<feature type="transmembrane region" description="Helical" evidence="7">
    <location>
        <begin position="85"/>
        <end position="104"/>
    </location>
</feature>
<feature type="transmembrane region" description="Helical" evidence="7">
    <location>
        <begin position="12"/>
        <end position="32"/>
    </location>
</feature>
<evidence type="ECO:0000313" key="10">
    <source>
        <dbReference type="Proteomes" id="UP000197090"/>
    </source>
</evidence>
<keyword evidence="3" id="KW-1003">Cell membrane</keyword>
<proteinExistence type="predicted"/>
<dbReference type="AlphaFoldDB" id="A0A246IDC1"/>
<organism evidence="9 10">
    <name type="scientific">Stenotrophomonas maltophilia</name>
    <name type="common">Pseudomonas maltophilia</name>
    <name type="synonym">Xanthomonas maltophilia</name>
    <dbReference type="NCBI Taxonomy" id="40324"/>
    <lineage>
        <taxon>Bacteria</taxon>
        <taxon>Pseudomonadati</taxon>
        <taxon>Pseudomonadota</taxon>
        <taxon>Gammaproteobacteria</taxon>
        <taxon>Lysobacterales</taxon>
        <taxon>Lysobacteraceae</taxon>
        <taxon>Stenotrophomonas</taxon>
        <taxon>Stenotrophomonas maltophilia group</taxon>
    </lineage>
</organism>
<feature type="transmembrane region" description="Helical" evidence="7">
    <location>
        <begin position="308"/>
        <end position="330"/>
    </location>
</feature>
<feature type="transmembrane region" description="Helical" evidence="7">
    <location>
        <begin position="234"/>
        <end position="251"/>
    </location>
</feature>
<evidence type="ECO:0000256" key="1">
    <source>
        <dbReference type="ARBA" id="ARBA00004651"/>
    </source>
</evidence>
<dbReference type="GO" id="GO:0005886">
    <property type="term" value="C:plasma membrane"/>
    <property type="evidence" value="ECO:0007669"/>
    <property type="project" value="UniProtKB-SubCell"/>
</dbReference>
<accession>A0A246IDC1</accession>
<evidence type="ECO:0000259" key="8">
    <source>
        <dbReference type="PROSITE" id="PS50850"/>
    </source>
</evidence>
<feature type="transmembrane region" description="Helical" evidence="7">
    <location>
        <begin position="409"/>
        <end position="435"/>
    </location>
</feature>
<comment type="caution">
    <text evidence="9">The sequence shown here is derived from an EMBL/GenBank/DDBJ whole genome shotgun (WGS) entry which is preliminary data.</text>
</comment>
<dbReference type="PANTHER" id="PTHR42718">
    <property type="entry name" value="MAJOR FACILITATOR SUPERFAMILY MULTIDRUG TRANSPORTER MFSC"/>
    <property type="match status" value="1"/>
</dbReference>
<keyword evidence="6 7" id="KW-0472">Membrane</keyword>
<dbReference type="PANTHER" id="PTHR42718:SF46">
    <property type="entry name" value="BLR6921 PROTEIN"/>
    <property type="match status" value="1"/>
</dbReference>
<feature type="domain" description="Major facilitator superfamily (MFS) profile" evidence="8">
    <location>
        <begin position="19"/>
        <end position="481"/>
    </location>
</feature>
<feature type="transmembrane region" description="Helical" evidence="7">
    <location>
        <begin position="145"/>
        <end position="170"/>
    </location>
</feature>
<dbReference type="Gene3D" id="1.20.1250.20">
    <property type="entry name" value="MFS general substrate transporter like domains"/>
    <property type="match status" value="1"/>
</dbReference>
<dbReference type="RefSeq" id="WP_088496361.1">
    <property type="nucleotide sequence ID" value="NZ_NIVX01000026.1"/>
</dbReference>
<feature type="transmembrane region" description="Helical" evidence="7">
    <location>
        <begin position="361"/>
        <end position="388"/>
    </location>
</feature>
<comment type="subcellular location">
    <subcellularLocation>
        <location evidence="1">Cell membrane</location>
        <topology evidence="1">Multi-pass membrane protein</topology>
    </subcellularLocation>
</comment>
<keyword evidence="2" id="KW-0813">Transport</keyword>
<feature type="transmembrane region" description="Helical" evidence="7">
    <location>
        <begin position="455"/>
        <end position="477"/>
    </location>
</feature>
<dbReference type="CDD" id="cd17321">
    <property type="entry name" value="MFS_MMR_MDR_like"/>
    <property type="match status" value="1"/>
</dbReference>
<protein>
    <submittedName>
        <fullName evidence="9">MFS transporter</fullName>
    </submittedName>
</protein>
<keyword evidence="5 7" id="KW-1133">Transmembrane helix</keyword>
<dbReference type="Pfam" id="PF07690">
    <property type="entry name" value="MFS_1"/>
    <property type="match status" value="1"/>
</dbReference>